<dbReference type="SUPFAM" id="SSF81901">
    <property type="entry name" value="HCP-like"/>
    <property type="match status" value="1"/>
</dbReference>
<evidence type="ECO:0000313" key="2">
    <source>
        <dbReference type="EMBL" id="QOL20270.1"/>
    </source>
</evidence>
<keyword evidence="3" id="KW-1185">Reference proteome</keyword>
<evidence type="ECO:0000256" key="1">
    <source>
        <dbReference type="SAM" id="SignalP"/>
    </source>
</evidence>
<organism evidence="2 3">
    <name type="scientific">Candidatus Bodocaedibacter vickermanii</name>
    <dbReference type="NCBI Taxonomy" id="2741701"/>
    <lineage>
        <taxon>Bacteria</taxon>
        <taxon>Pseudomonadati</taxon>
        <taxon>Pseudomonadota</taxon>
        <taxon>Alphaproteobacteria</taxon>
        <taxon>Holosporales</taxon>
        <taxon>Candidatus Paracaedibacteraceae</taxon>
        <taxon>Candidatus Bodocaedibacter</taxon>
    </lineage>
</organism>
<dbReference type="InterPro" id="IPR011990">
    <property type="entry name" value="TPR-like_helical_dom_sf"/>
</dbReference>
<dbReference type="Proteomes" id="UP000594001">
    <property type="component" value="Chromosome"/>
</dbReference>
<dbReference type="KEGG" id="pbal:CPBP_01059"/>
<feature type="chain" id="PRO_5032618246" description="Tetratricopeptide repeat-containing protein" evidence="1">
    <location>
        <begin position="22"/>
        <end position="396"/>
    </location>
</feature>
<dbReference type="AlphaFoldDB" id="A0A7L9RUH2"/>
<dbReference type="RefSeq" id="WP_350331821.1">
    <property type="nucleotide sequence ID" value="NZ_CP054719.1"/>
</dbReference>
<evidence type="ECO:0008006" key="4">
    <source>
        <dbReference type="Google" id="ProtNLM"/>
    </source>
</evidence>
<accession>A0A7L9RUH2</accession>
<name>A0A7L9RUH2_9PROT</name>
<dbReference type="EMBL" id="CP054719">
    <property type="protein sequence ID" value="QOL20270.1"/>
    <property type="molecule type" value="Genomic_DNA"/>
</dbReference>
<sequence>MKHIAKSLFFTSILTVPSMFGAESKIADSMEGRYTTHSSVSIVDIVSQAGEFIRANDSQSAARVYADYAMHPDALWFHILFSVQMIERLGHFNIAIDVLKWSKIQSNTHYFKLSADAKILKLRQALDAQTNIDAQAPIPGIPLSVFKYLGTEFFQIRKSALQCKEAGYKQSAAELFLKLANHPESNHLIVFFAATNLLQMGELYYEKAIDLFKKFAGDSDIRSDAILSVADRVRQMGPAYHVQAVELYKMVTHHPNVTPQDMLQATLSIQEMGFDDDAIALYEELAAQKDTPFDLVFQIATKLIELGQLDMAVSVYKKSATQLPIDDIFRDLEKLKAMGLVYYPIVFETLKMLIDEPRDDVTDEQRGTLSFLMNCFIKYLPLLGKGVGYSSDSFTG</sequence>
<feature type="signal peptide" evidence="1">
    <location>
        <begin position="1"/>
        <end position="21"/>
    </location>
</feature>
<evidence type="ECO:0000313" key="3">
    <source>
        <dbReference type="Proteomes" id="UP000594001"/>
    </source>
</evidence>
<reference evidence="2 3" key="1">
    <citation type="submission" date="2020-06" db="EMBL/GenBank/DDBJ databases">
        <title>The endosymbiont of the kinetoplastid Bodo saltans is a Paracaedibacter-like alpha-proteobacterium possessing a putative toxin-antitoxin system.</title>
        <authorList>
            <person name="Midha S."/>
            <person name="Rigden D.J."/>
            <person name="Siozios S."/>
            <person name="Hurst G.D.D."/>
            <person name="Jackson A.P."/>
        </authorList>
    </citation>
    <scope>NUCLEOTIDE SEQUENCE [LARGE SCALE GENOMIC DNA]</scope>
    <source>
        <strain evidence="2">Lake Konstanz</strain>
    </source>
</reference>
<gene>
    <name evidence="2" type="ORF">CPBP_01059</name>
</gene>
<keyword evidence="1" id="KW-0732">Signal</keyword>
<proteinExistence type="predicted"/>
<protein>
    <recommendedName>
        <fullName evidence="4">Tetratricopeptide repeat-containing protein</fullName>
    </recommendedName>
</protein>
<dbReference type="Gene3D" id="1.25.40.10">
    <property type="entry name" value="Tetratricopeptide repeat domain"/>
    <property type="match status" value="1"/>
</dbReference>